<dbReference type="AlphaFoldDB" id="A0AAN0M748"/>
<organism evidence="2 3">
    <name type="scientific">Yoonia rhodophyticola</name>
    <dbReference type="NCBI Taxonomy" id="3137370"/>
    <lineage>
        <taxon>Bacteria</taxon>
        <taxon>Pseudomonadati</taxon>
        <taxon>Pseudomonadota</taxon>
        <taxon>Alphaproteobacteria</taxon>
        <taxon>Rhodobacterales</taxon>
        <taxon>Paracoccaceae</taxon>
        <taxon>Yoonia</taxon>
    </lineage>
</organism>
<dbReference type="RefSeq" id="WP_342075644.1">
    <property type="nucleotide sequence ID" value="NZ_CP151767.2"/>
</dbReference>
<feature type="transmembrane region" description="Helical" evidence="1">
    <location>
        <begin position="22"/>
        <end position="41"/>
    </location>
</feature>
<evidence type="ECO:0000313" key="2">
    <source>
        <dbReference type="EMBL" id="WZU66319.1"/>
    </source>
</evidence>
<keyword evidence="1" id="KW-1133">Transmembrane helix</keyword>
<keyword evidence="1" id="KW-0472">Membrane</keyword>
<evidence type="ECO:0000256" key="1">
    <source>
        <dbReference type="SAM" id="Phobius"/>
    </source>
</evidence>
<protein>
    <submittedName>
        <fullName evidence="2">Uncharacterized protein</fullName>
    </submittedName>
</protein>
<keyword evidence="3" id="KW-1185">Reference proteome</keyword>
<sequence>MSDHDKPFFVGYLPIPATLRKFLFLAAALVVAIFLFTGLLIGSTQDEPAASGFRFDYGRQTVTGVVELTPYPLLRVTEGNDLIKPGKTLMLTAGGKSGVDMRAMGLEGQLATVSGIILQRGTIDMMQLRGGRQGISAAEGDAPVMETEPLGRWKVAGENCDGKCLNGAMRPGRGLAHKACANLCLLGDVPPVFVSTQPIEGSDFMLITGPDGTRLPQAAYDYIGQFITVEGDLERRGDMLILRMDDTTMELVDE</sequence>
<proteinExistence type="predicted"/>
<accession>A0AAN0M748</accession>
<reference evidence="3" key="1">
    <citation type="submission" date="2024-04" db="EMBL/GenBank/DDBJ databases">
        <title>Phylogenomic analyses of a clade within the roseobacter group suggest taxonomic reassignments of species of the genera Aestuariivita, Citreicella, Loktanella, Nautella, Pelagibaca, Ruegeria, Thalassobius, Thiobacimonas and Tropicibacter, and the proposal o.</title>
        <authorList>
            <person name="Jeon C.O."/>
        </authorList>
    </citation>
    <scope>NUCLEOTIDE SEQUENCE [LARGE SCALE GENOMIC DNA]</scope>
    <source>
        <strain evidence="3">SS1-5</strain>
    </source>
</reference>
<dbReference type="Proteomes" id="UP001470809">
    <property type="component" value="Chromosome"/>
</dbReference>
<name>A0AAN0M748_9RHOB</name>
<dbReference type="KEGG" id="yrh:AABB31_14785"/>
<dbReference type="EMBL" id="CP151767">
    <property type="protein sequence ID" value="WZU66319.1"/>
    <property type="molecule type" value="Genomic_DNA"/>
</dbReference>
<keyword evidence="1" id="KW-0812">Transmembrane</keyword>
<evidence type="ECO:0000313" key="3">
    <source>
        <dbReference type="Proteomes" id="UP001470809"/>
    </source>
</evidence>
<reference evidence="2 3" key="2">
    <citation type="submission" date="2024-08" db="EMBL/GenBank/DDBJ databases">
        <title>Phylogenomic analyses of a clade within the roseobacter group suggest taxonomic reassignments of species of the genera Aestuariivita, Citreicella, Loktanella, Nautella, Pelagibaca, Ruegeria, Thalassobius, Thiobacimonas and Tropicibacter, and the proposal o.</title>
        <authorList>
            <person name="Jeon C.O."/>
        </authorList>
    </citation>
    <scope>NUCLEOTIDE SEQUENCE [LARGE SCALE GENOMIC DNA]</scope>
    <source>
        <strain evidence="2 3">SS1-5</strain>
    </source>
</reference>
<gene>
    <name evidence="2" type="ORF">AABB31_14785</name>
</gene>